<evidence type="ECO:0000256" key="1">
    <source>
        <dbReference type="ARBA" id="ARBA00023015"/>
    </source>
</evidence>
<evidence type="ECO:0000259" key="7">
    <source>
        <dbReference type="PROSITE" id="PS51166"/>
    </source>
</evidence>
<keyword evidence="4" id="KW-0472">Membrane</keyword>
<dbReference type="RefSeq" id="WP_129603688.1">
    <property type="nucleotide sequence ID" value="NZ_SBLB01000006.1"/>
</dbReference>
<sequence length="652" mass="75191">MTRFGLFLAFFWMLALTASAQVRVEVSEYPALSPTASGLFIAGEFNNWNPGDPRFALRRQNNGTYAITLPDTLRRFEYKFTQGNWSLTEGDSDGRAVANRVFERTQAGPAFVRVRIEGWEQKPMYRFVVTEVPANTPEDATLYITGSFNRWNPHDARYKLQRQADGTFRVTVYSDAPLLEYKFTRGSWDAVEGRESGKSRPNRTVTRTETGNQDIEVTIQSWEDLTSTFQFYSVYDLLMLFSCFQGLLLLIAIPSIQNYNRVANRWLVVLIGSSSLFILLKVISGYRDVAQAYTKLLLVPDFIWFLYAPLFYFYIRRLLFDAGLPNRRWAYHFIPVAIQFLAYLPYFLMESKMFQLRIVNQDPVLRGLFLVTGFLALVFNAVYWLSCRRTIRAYKTHYQTSVSYEQNLEYLNTVLIIQAVCLTLWTFLYGLVLVSRLMPFDVLVLAEGSVDTIWLAFSTIIYFLGYVAVHQPEIFKMPQPRLADAPPVSFFEDVVHPLNEPAPEPAFEQDSLPIPVAAVDADQRPGTHKPASAFDLPKYRDSLEAYMRDHKPYTNPNLTIHELASGLKIPPHVLSKVINEGFGKNFFDYVNQYRVEEFKQRMDDPRSRQHTLLSLAFDVGFNSKSAFNRAFKKLTHQTPKDYFQMASEEQPL</sequence>
<evidence type="ECO:0000259" key="6">
    <source>
        <dbReference type="PROSITE" id="PS01124"/>
    </source>
</evidence>
<dbReference type="InterPro" id="IPR009057">
    <property type="entry name" value="Homeodomain-like_sf"/>
</dbReference>
<dbReference type="SUPFAM" id="SSF81296">
    <property type="entry name" value="E set domains"/>
    <property type="match status" value="1"/>
</dbReference>
<feature type="transmembrane region" description="Helical" evidence="4">
    <location>
        <begin position="296"/>
        <end position="315"/>
    </location>
</feature>
<accession>A0A4Q2UF45</accession>
<feature type="domain" description="CBM20" evidence="7">
    <location>
        <begin position="119"/>
        <end position="224"/>
    </location>
</feature>
<evidence type="ECO:0000256" key="4">
    <source>
        <dbReference type="SAM" id="Phobius"/>
    </source>
</evidence>
<dbReference type="EMBL" id="SBLB01000006">
    <property type="protein sequence ID" value="RYC67903.1"/>
    <property type="molecule type" value="Genomic_DNA"/>
</dbReference>
<feature type="transmembrane region" description="Helical" evidence="4">
    <location>
        <begin position="368"/>
        <end position="387"/>
    </location>
</feature>
<dbReference type="Gene3D" id="1.10.10.60">
    <property type="entry name" value="Homeodomain-like"/>
    <property type="match status" value="2"/>
</dbReference>
<feature type="transmembrane region" description="Helical" evidence="4">
    <location>
        <begin position="408"/>
        <end position="432"/>
    </location>
</feature>
<keyword evidence="9" id="KW-1185">Reference proteome</keyword>
<keyword evidence="1" id="KW-0805">Transcription regulation</keyword>
<dbReference type="SMART" id="SM01065">
    <property type="entry name" value="CBM_2"/>
    <property type="match status" value="1"/>
</dbReference>
<evidence type="ECO:0000313" key="8">
    <source>
        <dbReference type="EMBL" id="RYC67903.1"/>
    </source>
</evidence>
<feature type="chain" id="PRO_5020989780" evidence="5">
    <location>
        <begin position="21"/>
        <end position="652"/>
    </location>
</feature>
<feature type="signal peptide" evidence="5">
    <location>
        <begin position="1"/>
        <end position="20"/>
    </location>
</feature>
<feature type="transmembrane region" description="Helical" evidence="4">
    <location>
        <begin position="329"/>
        <end position="348"/>
    </location>
</feature>
<proteinExistence type="predicted"/>
<dbReference type="Pfam" id="PF12833">
    <property type="entry name" value="HTH_18"/>
    <property type="match status" value="1"/>
</dbReference>
<feature type="domain" description="HTH araC/xylS-type" evidence="6">
    <location>
        <begin position="541"/>
        <end position="645"/>
    </location>
</feature>
<reference evidence="8 9" key="1">
    <citation type="submission" date="2019-01" db="EMBL/GenBank/DDBJ databases">
        <title>Spirosoma flava sp. nov., a propanil-degrading bacterium isolated from herbicide-contaminated soil.</title>
        <authorList>
            <person name="Zhang L."/>
            <person name="Jiang J.-D."/>
        </authorList>
    </citation>
    <scope>NUCLEOTIDE SEQUENCE [LARGE SCALE GENOMIC DNA]</scope>
    <source>
        <strain evidence="8 9">TY50</strain>
    </source>
</reference>
<comment type="caution">
    <text evidence="8">The sequence shown here is derived from an EMBL/GenBank/DDBJ whole genome shotgun (WGS) entry which is preliminary data.</text>
</comment>
<evidence type="ECO:0000256" key="3">
    <source>
        <dbReference type="ARBA" id="ARBA00023163"/>
    </source>
</evidence>
<evidence type="ECO:0000313" key="9">
    <source>
        <dbReference type="Proteomes" id="UP000290407"/>
    </source>
</evidence>
<dbReference type="InterPro" id="IPR002044">
    <property type="entry name" value="CBM20"/>
</dbReference>
<dbReference type="InterPro" id="IPR014756">
    <property type="entry name" value="Ig_E-set"/>
</dbReference>
<keyword evidence="4" id="KW-1133">Transmembrane helix</keyword>
<name>A0A4Q2UF45_9BACT</name>
<feature type="transmembrane region" description="Helical" evidence="4">
    <location>
        <begin position="452"/>
        <end position="469"/>
    </location>
</feature>
<dbReference type="InterPro" id="IPR013784">
    <property type="entry name" value="Carb-bd-like_fold"/>
</dbReference>
<dbReference type="GO" id="GO:0003700">
    <property type="term" value="F:DNA-binding transcription factor activity"/>
    <property type="evidence" value="ECO:0007669"/>
    <property type="project" value="InterPro"/>
</dbReference>
<protein>
    <submittedName>
        <fullName evidence="8">Helix-turn-helix domain-containing protein</fullName>
    </submittedName>
</protein>
<dbReference type="SMART" id="SM00342">
    <property type="entry name" value="HTH_ARAC"/>
    <property type="match status" value="1"/>
</dbReference>
<evidence type="ECO:0000256" key="2">
    <source>
        <dbReference type="ARBA" id="ARBA00023125"/>
    </source>
</evidence>
<feature type="transmembrane region" description="Helical" evidence="4">
    <location>
        <begin position="266"/>
        <end position="284"/>
    </location>
</feature>
<dbReference type="SUPFAM" id="SSF46689">
    <property type="entry name" value="Homeodomain-like"/>
    <property type="match status" value="1"/>
</dbReference>
<dbReference type="GO" id="GO:2001070">
    <property type="term" value="F:starch binding"/>
    <property type="evidence" value="ECO:0007669"/>
    <property type="project" value="InterPro"/>
</dbReference>
<keyword evidence="3" id="KW-0804">Transcription</keyword>
<gene>
    <name evidence="8" type="ORF">EQG79_20795</name>
</gene>
<dbReference type="InterPro" id="IPR018060">
    <property type="entry name" value="HTH_AraC"/>
</dbReference>
<dbReference type="InterPro" id="IPR013783">
    <property type="entry name" value="Ig-like_fold"/>
</dbReference>
<dbReference type="PROSITE" id="PS51166">
    <property type="entry name" value="CBM20"/>
    <property type="match status" value="1"/>
</dbReference>
<keyword evidence="5" id="KW-0732">Signal</keyword>
<organism evidence="8 9">
    <name type="scientific">Spirosoma sordidisoli</name>
    <dbReference type="NCBI Taxonomy" id="2502893"/>
    <lineage>
        <taxon>Bacteria</taxon>
        <taxon>Pseudomonadati</taxon>
        <taxon>Bacteroidota</taxon>
        <taxon>Cytophagia</taxon>
        <taxon>Cytophagales</taxon>
        <taxon>Cytophagaceae</taxon>
        <taxon>Spirosoma</taxon>
    </lineage>
</organism>
<dbReference type="AlphaFoldDB" id="A0A4Q2UF45"/>
<keyword evidence="4" id="KW-0812">Transmembrane</keyword>
<feature type="transmembrane region" description="Helical" evidence="4">
    <location>
        <begin position="234"/>
        <end position="254"/>
    </location>
</feature>
<dbReference type="Proteomes" id="UP000290407">
    <property type="component" value="Unassembled WGS sequence"/>
</dbReference>
<dbReference type="PANTHER" id="PTHR43280:SF29">
    <property type="entry name" value="ARAC-FAMILY TRANSCRIPTIONAL REGULATOR"/>
    <property type="match status" value="1"/>
</dbReference>
<dbReference type="PANTHER" id="PTHR43280">
    <property type="entry name" value="ARAC-FAMILY TRANSCRIPTIONAL REGULATOR"/>
    <property type="match status" value="1"/>
</dbReference>
<keyword evidence="2" id="KW-0238">DNA-binding</keyword>
<dbReference type="GO" id="GO:0043565">
    <property type="term" value="F:sequence-specific DNA binding"/>
    <property type="evidence" value="ECO:0007669"/>
    <property type="project" value="InterPro"/>
</dbReference>
<dbReference type="PROSITE" id="PS01124">
    <property type="entry name" value="HTH_ARAC_FAMILY_2"/>
    <property type="match status" value="1"/>
</dbReference>
<dbReference type="Gene3D" id="2.60.40.10">
    <property type="entry name" value="Immunoglobulins"/>
    <property type="match status" value="2"/>
</dbReference>
<dbReference type="SUPFAM" id="SSF49452">
    <property type="entry name" value="Starch-binding domain-like"/>
    <property type="match status" value="1"/>
</dbReference>
<evidence type="ECO:0000256" key="5">
    <source>
        <dbReference type="SAM" id="SignalP"/>
    </source>
</evidence>